<gene>
    <name evidence="2" type="ORF">X777_09818</name>
</gene>
<dbReference type="EMBL" id="KK107385">
    <property type="protein sequence ID" value="EZA51521.1"/>
    <property type="molecule type" value="Genomic_DNA"/>
</dbReference>
<proteinExistence type="predicted"/>
<sequence>MEVEESHHGVKRGPKCDDLQDEAQAKSAKREVPDHNKKLVPNKRKINEVNKTVNIPTDTQGRSNKGNDILYLKTDTGPFRAILSYRKIDKENPPKPLSILEVGRNLYKMGIKYDYVEKCSRYRWQICFSNRSAANDAIKNKYLQQSQFDIFIQWFMVYRRIVIRDVPLDISIEEINDEVKRSNPGIGVHEEGTSRLRRRITKDGTASYVDSKSVKLDIRTQSIPSYIYMSRVRVEASLYIPRIRCCLNCGQLNHNTKFCQNVAKCFSCGQNKHDPGEVCTAKTSCIDCRGDHRTLSMDCTEVILKKQITELMVMENIDFNKARRLVREKTLPHHATAFQSERSKDFPWLRSPDNTLPPISKDNQEQKTVTYDKNSYASKLVMSKFSLEDKDIWNQINNIIESCPNVSLLLNRILKAYSLHVEHCSNR</sequence>
<dbReference type="OrthoDB" id="7700353at2759"/>
<dbReference type="Proteomes" id="UP000053097">
    <property type="component" value="Unassembled WGS sequence"/>
</dbReference>
<evidence type="ECO:0000313" key="2">
    <source>
        <dbReference type="EMBL" id="EZA51521.1"/>
    </source>
</evidence>
<protein>
    <recommendedName>
        <fullName evidence="4">Nucleic-acid-binding protein from mobile element jockey</fullName>
    </recommendedName>
</protein>
<name>A0A026W7C8_OOCBI</name>
<accession>A0A026W7C8</accession>
<evidence type="ECO:0000256" key="1">
    <source>
        <dbReference type="SAM" id="MobiDB-lite"/>
    </source>
</evidence>
<organism evidence="2 3">
    <name type="scientific">Ooceraea biroi</name>
    <name type="common">Clonal raider ant</name>
    <name type="synonym">Cerapachys biroi</name>
    <dbReference type="NCBI Taxonomy" id="2015173"/>
    <lineage>
        <taxon>Eukaryota</taxon>
        <taxon>Metazoa</taxon>
        <taxon>Ecdysozoa</taxon>
        <taxon>Arthropoda</taxon>
        <taxon>Hexapoda</taxon>
        <taxon>Insecta</taxon>
        <taxon>Pterygota</taxon>
        <taxon>Neoptera</taxon>
        <taxon>Endopterygota</taxon>
        <taxon>Hymenoptera</taxon>
        <taxon>Apocrita</taxon>
        <taxon>Aculeata</taxon>
        <taxon>Formicoidea</taxon>
        <taxon>Formicidae</taxon>
        <taxon>Dorylinae</taxon>
        <taxon>Ooceraea</taxon>
    </lineage>
</organism>
<reference evidence="2 3" key="1">
    <citation type="journal article" date="2014" name="Curr. Biol.">
        <title>The genome of the clonal raider ant Cerapachys biroi.</title>
        <authorList>
            <person name="Oxley P.R."/>
            <person name="Ji L."/>
            <person name="Fetter-Pruneda I."/>
            <person name="McKenzie S.K."/>
            <person name="Li C."/>
            <person name="Hu H."/>
            <person name="Zhang G."/>
            <person name="Kronauer D.J."/>
        </authorList>
    </citation>
    <scope>NUCLEOTIDE SEQUENCE [LARGE SCALE GENOMIC DNA]</scope>
</reference>
<evidence type="ECO:0008006" key="4">
    <source>
        <dbReference type="Google" id="ProtNLM"/>
    </source>
</evidence>
<feature type="region of interest" description="Disordered" evidence="1">
    <location>
        <begin position="1"/>
        <end position="40"/>
    </location>
</feature>
<dbReference type="OMA" id="NREQAND"/>
<keyword evidence="3" id="KW-1185">Reference proteome</keyword>
<dbReference type="AlphaFoldDB" id="A0A026W7C8"/>
<dbReference type="STRING" id="2015173.A0A026W7C8"/>
<feature type="compositionally biased region" description="Basic and acidic residues" evidence="1">
    <location>
        <begin position="28"/>
        <end position="37"/>
    </location>
</feature>
<evidence type="ECO:0000313" key="3">
    <source>
        <dbReference type="Proteomes" id="UP000053097"/>
    </source>
</evidence>
<feature type="compositionally biased region" description="Basic and acidic residues" evidence="1">
    <location>
        <begin position="1"/>
        <end position="18"/>
    </location>
</feature>